<dbReference type="OrthoDB" id="206452at2759"/>
<feature type="compositionally biased region" description="Polar residues" evidence="1">
    <location>
        <begin position="1"/>
        <end position="10"/>
    </location>
</feature>
<sequence>MGCGPSSQKPKQPAAPGKGAQVAAPNKGTKQGRGGKNVNPAPAKRAPITKPTKHATSGAKAGVGGANKVYFYDKNKPHYGFTNFSNHPITYGGLVYPTSEHLFQSLKASSPEVFIPHRADIADRIRNCRNSADALSEATRYKKHQRSDWFRVNIQMMDEVLLHKFRQHPALKAELLGTGNAELVEDSHVDAFWGVGKNGKGRNELGKALVRLRERFRQGLL</sequence>
<evidence type="ECO:0000313" key="3">
    <source>
        <dbReference type="EMBL" id="TFL05267.1"/>
    </source>
</evidence>
<dbReference type="InterPro" id="IPR012816">
    <property type="entry name" value="NADAR"/>
</dbReference>
<dbReference type="CDD" id="cd15457">
    <property type="entry name" value="NADAR"/>
    <property type="match status" value="1"/>
</dbReference>
<protein>
    <recommendedName>
        <fullName evidence="2">NADAR domain-containing protein</fullName>
    </recommendedName>
</protein>
<dbReference type="EMBL" id="ML178817">
    <property type="protein sequence ID" value="TFL05267.1"/>
    <property type="molecule type" value="Genomic_DNA"/>
</dbReference>
<dbReference type="InterPro" id="IPR037238">
    <property type="entry name" value="YbiA-like_sf"/>
</dbReference>
<dbReference type="Proteomes" id="UP000305067">
    <property type="component" value="Unassembled WGS sequence"/>
</dbReference>
<dbReference type="STRING" id="1884261.A0A5C3QV59"/>
<evidence type="ECO:0000259" key="2">
    <source>
        <dbReference type="Pfam" id="PF08719"/>
    </source>
</evidence>
<evidence type="ECO:0000256" key="1">
    <source>
        <dbReference type="SAM" id="MobiDB-lite"/>
    </source>
</evidence>
<name>A0A5C3QV59_9AGAR</name>
<organism evidence="3 4">
    <name type="scientific">Pterulicium gracile</name>
    <dbReference type="NCBI Taxonomy" id="1884261"/>
    <lineage>
        <taxon>Eukaryota</taxon>
        <taxon>Fungi</taxon>
        <taxon>Dikarya</taxon>
        <taxon>Basidiomycota</taxon>
        <taxon>Agaricomycotina</taxon>
        <taxon>Agaricomycetes</taxon>
        <taxon>Agaricomycetidae</taxon>
        <taxon>Agaricales</taxon>
        <taxon>Pleurotineae</taxon>
        <taxon>Pterulaceae</taxon>
        <taxon>Pterulicium</taxon>
    </lineage>
</organism>
<accession>A0A5C3QV59</accession>
<feature type="region of interest" description="Disordered" evidence="1">
    <location>
        <begin position="1"/>
        <end position="60"/>
    </location>
</feature>
<dbReference type="SUPFAM" id="SSF143990">
    <property type="entry name" value="YbiA-like"/>
    <property type="match status" value="1"/>
</dbReference>
<feature type="domain" description="NADAR" evidence="2">
    <location>
        <begin position="70"/>
        <end position="217"/>
    </location>
</feature>
<dbReference type="NCBIfam" id="TIGR02464">
    <property type="entry name" value="ribofla_fusion"/>
    <property type="match status" value="1"/>
</dbReference>
<dbReference type="Gene3D" id="1.10.357.40">
    <property type="entry name" value="YbiA-like"/>
    <property type="match status" value="1"/>
</dbReference>
<dbReference type="AlphaFoldDB" id="A0A5C3QV59"/>
<reference evidence="3 4" key="1">
    <citation type="journal article" date="2019" name="Nat. Ecol. Evol.">
        <title>Megaphylogeny resolves global patterns of mushroom evolution.</title>
        <authorList>
            <person name="Varga T."/>
            <person name="Krizsan K."/>
            <person name="Foldi C."/>
            <person name="Dima B."/>
            <person name="Sanchez-Garcia M."/>
            <person name="Sanchez-Ramirez S."/>
            <person name="Szollosi G.J."/>
            <person name="Szarkandi J.G."/>
            <person name="Papp V."/>
            <person name="Albert L."/>
            <person name="Andreopoulos W."/>
            <person name="Angelini C."/>
            <person name="Antonin V."/>
            <person name="Barry K.W."/>
            <person name="Bougher N.L."/>
            <person name="Buchanan P."/>
            <person name="Buyck B."/>
            <person name="Bense V."/>
            <person name="Catcheside P."/>
            <person name="Chovatia M."/>
            <person name="Cooper J."/>
            <person name="Damon W."/>
            <person name="Desjardin D."/>
            <person name="Finy P."/>
            <person name="Geml J."/>
            <person name="Haridas S."/>
            <person name="Hughes K."/>
            <person name="Justo A."/>
            <person name="Karasinski D."/>
            <person name="Kautmanova I."/>
            <person name="Kiss B."/>
            <person name="Kocsube S."/>
            <person name="Kotiranta H."/>
            <person name="LaButti K.M."/>
            <person name="Lechner B.E."/>
            <person name="Liimatainen K."/>
            <person name="Lipzen A."/>
            <person name="Lukacs Z."/>
            <person name="Mihaltcheva S."/>
            <person name="Morgado L.N."/>
            <person name="Niskanen T."/>
            <person name="Noordeloos M.E."/>
            <person name="Ohm R.A."/>
            <person name="Ortiz-Santana B."/>
            <person name="Ovrebo C."/>
            <person name="Racz N."/>
            <person name="Riley R."/>
            <person name="Savchenko A."/>
            <person name="Shiryaev A."/>
            <person name="Soop K."/>
            <person name="Spirin V."/>
            <person name="Szebenyi C."/>
            <person name="Tomsovsky M."/>
            <person name="Tulloss R.E."/>
            <person name="Uehling J."/>
            <person name="Grigoriev I.V."/>
            <person name="Vagvolgyi C."/>
            <person name="Papp T."/>
            <person name="Martin F.M."/>
            <person name="Miettinen O."/>
            <person name="Hibbett D.S."/>
            <person name="Nagy L.G."/>
        </authorList>
    </citation>
    <scope>NUCLEOTIDE SEQUENCE [LARGE SCALE GENOMIC DNA]</scope>
    <source>
        <strain evidence="3 4">CBS 309.79</strain>
    </source>
</reference>
<keyword evidence="4" id="KW-1185">Reference proteome</keyword>
<evidence type="ECO:0000313" key="4">
    <source>
        <dbReference type="Proteomes" id="UP000305067"/>
    </source>
</evidence>
<dbReference type="Pfam" id="PF08719">
    <property type="entry name" value="NADAR"/>
    <property type="match status" value="1"/>
</dbReference>
<proteinExistence type="predicted"/>
<gene>
    <name evidence="3" type="ORF">BDV98DRAFT_601656</name>
</gene>